<dbReference type="GeneID" id="14921152"/>
<keyword evidence="9" id="KW-0539">Nucleus</keyword>
<dbReference type="GO" id="GO:0032798">
    <property type="term" value="C:Swi5-Sfr1 complex"/>
    <property type="evidence" value="ECO:0007669"/>
    <property type="project" value="InterPro"/>
</dbReference>
<comment type="similarity">
    <text evidence="2">Belongs to the SFR1/MEI5 family.</text>
</comment>
<dbReference type="Gene3D" id="6.10.140.1020">
    <property type="match status" value="1"/>
</dbReference>
<evidence type="ECO:0000313" key="12">
    <source>
        <dbReference type="EMBL" id="ELR20304.1"/>
    </source>
</evidence>
<keyword evidence="5" id="KW-0805">Transcription regulation</keyword>
<dbReference type="VEuPathDB" id="AmoebaDB:ACA1_027610"/>
<dbReference type="AlphaFoldDB" id="L8H451"/>
<reference evidence="12 13" key="1">
    <citation type="journal article" date="2013" name="Genome Biol.">
        <title>Genome of Acanthamoeba castellanii highlights extensive lateral gene transfer and early evolution of tyrosine kinase signaling.</title>
        <authorList>
            <person name="Clarke M."/>
            <person name="Lohan A.J."/>
            <person name="Liu B."/>
            <person name="Lagkouvardos I."/>
            <person name="Roy S."/>
            <person name="Zafar N."/>
            <person name="Bertelli C."/>
            <person name="Schilde C."/>
            <person name="Kianianmomeni A."/>
            <person name="Burglin T.R."/>
            <person name="Frech C."/>
            <person name="Turcotte B."/>
            <person name="Kopec K.O."/>
            <person name="Synnott J.M."/>
            <person name="Choo C."/>
            <person name="Paponov I."/>
            <person name="Finkler A."/>
            <person name="Soon Heng Tan C."/>
            <person name="Hutchins A.P."/>
            <person name="Weinmeier T."/>
            <person name="Rattei T."/>
            <person name="Chu J.S."/>
            <person name="Gimenez G."/>
            <person name="Irimia M."/>
            <person name="Rigden D.J."/>
            <person name="Fitzpatrick D.A."/>
            <person name="Lorenzo-Morales J."/>
            <person name="Bateman A."/>
            <person name="Chiu C.H."/>
            <person name="Tang P."/>
            <person name="Hegemann P."/>
            <person name="Fromm H."/>
            <person name="Raoult D."/>
            <person name="Greub G."/>
            <person name="Miranda-Saavedra D."/>
            <person name="Chen N."/>
            <person name="Nash P."/>
            <person name="Ginger M.L."/>
            <person name="Horn M."/>
            <person name="Schaap P."/>
            <person name="Caler L."/>
            <person name="Loftus B."/>
        </authorList>
    </citation>
    <scope>NUCLEOTIDE SEQUENCE [LARGE SCALE GENOMIC DNA]</scope>
    <source>
        <strain evidence="12 13">Neff</strain>
    </source>
</reference>
<dbReference type="Pfam" id="PF10376">
    <property type="entry name" value="Mei5"/>
    <property type="match status" value="1"/>
</dbReference>
<dbReference type="EMBL" id="KB007921">
    <property type="protein sequence ID" value="ELR20304.1"/>
    <property type="molecule type" value="Genomic_DNA"/>
</dbReference>
<dbReference type="OrthoDB" id="10051617at2759"/>
<dbReference type="RefSeq" id="XP_004342498.1">
    <property type="nucleotide sequence ID" value="XM_004342449.1"/>
</dbReference>
<dbReference type="InterPro" id="IPR042429">
    <property type="entry name" value="SFR1"/>
</dbReference>
<keyword evidence="4" id="KW-0227">DNA damage</keyword>
<keyword evidence="7" id="KW-0804">Transcription</keyword>
<dbReference type="PANTHER" id="PTHR28643">
    <property type="entry name" value="SWI5-DEPENDENT RECOMBINATION DNA REPAIR PROTEIN 1 HOMOLOG"/>
    <property type="match status" value="1"/>
</dbReference>
<protein>
    <recommendedName>
        <fullName evidence="3">Swi5-dependent recombination DNA repair protein 1 homolog</fullName>
    </recommendedName>
    <alternativeName>
        <fullName evidence="10">Meiosis protein 5 homolog</fullName>
    </alternativeName>
</protein>
<evidence type="ECO:0000256" key="1">
    <source>
        <dbReference type="ARBA" id="ARBA00004123"/>
    </source>
</evidence>
<keyword evidence="13" id="KW-1185">Reference proteome</keyword>
<evidence type="ECO:0000256" key="7">
    <source>
        <dbReference type="ARBA" id="ARBA00023163"/>
    </source>
</evidence>
<evidence type="ECO:0000256" key="11">
    <source>
        <dbReference type="SAM" id="MobiDB-lite"/>
    </source>
</evidence>
<sequence>MKKGQKKGPRGVQPPRPRASFEEEKLELERAIKAKEAKLEELQRKKLLAEQQFSNEEEREKVRRLIGKWREVCQEVLVELHKHHVQEKADLTLAELVDYLKIDPAVVRFSPTDEVFY</sequence>
<name>L8H451_ACACF</name>
<evidence type="ECO:0000313" key="13">
    <source>
        <dbReference type="Proteomes" id="UP000011083"/>
    </source>
</evidence>
<dbReference type="InterPro" id="IPR018468">
    <property type="entry name" value="SFR1/Mei5"/>
</dbReference>
<organism evidence="12 13">
    <name type="scientific">Acanthamoeba castellanii (strain ATCC 30010 / Neff)</name>
    <dbReference type="NCBI Taxonomy" id="1257118"/>
    <lineage>
        <taxon>Eukaryota</taxon>
        <taxon>Amoebozoa</taxon>
        <taxon>Discosea</taxon>
        <taxon>Longamoebia</taxon>
        <taxon>Centramoebida</taxon>
        <taxon>Acanthamoebidae</taxon>
        <taxon>Acanthamoeba</taxon>
    </lineage>
</organism>
<evidence type="ECO:0000256" key="10">
    <source>
        <dbReference type="ARBA" id="ARBA00033234"/>
    </source>
</evidence>
<comment type="subcellular location">
    <subcellularLocation>
        <location evidence="1">Nucleus</location>
    </subcellularLocation>
</comment>
<gene>
    <name evidence="12" type="ORF">ACA1_027610</name>
</gene>
<evidence type="ECO:0000256" key="5">
    <source>
        <dbReference type="ARBA" id="ARBA00023015"/>
    </source>
</evidence>
<dbReference type="Proteomes" id="UP000011083">
    <property type="component" value="Unassembled WGS sequence"/>
</dbReference>
<accession>L8H451</accession>
<evidence type="ECO:0000256" key="3">
    <source>
        <dbReference type="ARBA" id="ARBA00014688"/>
    </source>
</evidence>
<evidence type="ECO:0000256" key="2">
    <source>
        <dbReference type="ARBA" id="ARBA00008729"/>
    </source>
</evidence>
<keyword evidence="8" id="KW-0234">DNA repair</keyword>
<dbReference type="GO" id="GO:0000724">
    <property type="term" value="P:double-strand break repair via homologous recombination"/>
    <property type="evidence" value="ECO:0007669"/>
    <property type="project" value="InterPro"/>
</dbReference>
<evidence type="ECO:0000256" key="6">
    <source>
        <dbReference type="ARBA" id="ARBA00023054"/>
    </source>
</evidence>
<evidence type="ECO:0000256" key="9">
    <source>
        <dbReference type="ARBA" id="ARBA00023242"/>
    </source>
</evidence>
<proteinExistence type="inferred from homology"/>
<dbReference type="PANTHER" id="PTHR28643:SF1">
    <property type="entry name" value="SWI5-DEPENDENT RECOMBINATION DNA REPAIR PROTEIN 1 HOMOLOG"/>
    <property type="match status" value="1"/>
</dbReference>
<evidence type="ECO:0000256" key="4">
    <source>
        <dbReference type="ARBA" id="ARBA00022763"/>
    </source>
</evidence>
<keyword evidence="6" id="KW-0175">Coiled coil</keyword>
<dbReference type="KEGG" id="acan:ACA1_027610"/>
<dbReference type="GO" id="GO:0003713">
    <property type="term" value="F:transcription coactivator activity"/>
    <property type="evidence" value="ECO:0007669"/>
    <property type="project" value="InterPro"/>
</dbReference>
<feature type="region of interest" description="Disordered" evidence="11">
    <location>
        <begin position="1"/>
        <end position="23"/>
    </location>
</feature>
<evidence type="ECO:0000256" key="8">
    <source>
        <dbReference type="ARBA" id="ARBA00023204"/>
    </source>
</evidence>